<feature type="compositionally biased region" description="Polar residues" evidence="1">
    <location>
        <begin position="796"/>
        <end position="820"/>
    </location>
</feature>
<feature type="region of interest" description="Disordered" evidence="1">
    <location>
        <begin position="630"/>
        <end position="650"/>
    </location>
</feature>
<dbReference type="PROSITE" id="PS50021">
    <property type="entry name" value="CH"/>
    <property type="match status" value="1"/>
</dbReference>
<feature type="region of interest" description="Disordered" evidence="1">
    <location>
        <begin position="471"/>
        <end position="509"/>
    </location>
</feature>
<feature type="compositionally biased region" description="Basic and acidic residues" evidence="1">
    <location>
        <begin position="203"/>
        <end position="213"/>
    </location>
</feature>
<reference evidence="4" key="1">
    <citation type="submission" date="2023-06" db="EMBL/GenBank/DDBJ databases">
        <authorList>
            <person name="Delattre M."/>
        </authorList>
    </citation>
    <scope>NUCLEOTIDE SEQUENCE</scope>
    <source>
        <strain evidence="4">AF72</strain>
    </source>
</reference>
<dbReference type="PANTHER" id="PTHR23167">
    <property type="entry name" value="CALPONIN HOMOLOGY DOMAIN-CONTAINING PROTEIN DDB_G0272472-RELATED"/>
    <property type="match status" value="1"/>
</dbReference>
<evidence type="ECO:0000313" key="4">
    <source>
        <dbReference type="EMBL" id="CAJ0582195.1"/>
    </source>
</evidence>
<dbReference type="InterPro" id="IPR019448">
    <property type="entry name" value="NT-C2"/>
</dbReference>
<dbReference type="InterPro" id="IPR036872">
    <property type="entry name" value="CH_dom_sf"/>
</dbReference>
<dbReference type="SUPFAM" id="SSF47576">
    <property type="entry name" value="Calponin-homology domain, CH-domain"/>
    <property type="match status" value="1"/>
</dbReference>
<dbReference type="Pfam" id="PF00307">
    <property type="entry name" value="CH"/>
    <property type="match status" value="1"/>
</dbReference>
<feature type="domain" description="Calponin-homology (CH)" evidence="2">
    <location>
        <begin position="299"/>
        <end position="405"/>
    </location>
</feature>
<organism evidence="4 5">
    <name type="scientific">Mesorhabditis spiculigera</name>
    <dbReference type="NCBI Taxonomy" id="96644"/>
    <lineage>
        <taxon>Eukaryota</taxon>
        <taxon>Metazoa</taxon>
        <taxon>Ecdysozoa</taxon>
        <taxon>Nematoda</taxon>
        <taxon>Chromadorea</taxon>
        <taxon>Rhabditida</taxon>
        <taxon>Rhabditina</taxon>
        <taxon>Rhabditomorpha</taxon>
        <taxon>Rhabditoidea</taxon>
        <taxon>Rhabditidae</taxon>
        <taxon>Mesorhabditinae</taxon>
        <taxon>Mesorhabditis</taxon>
    </lineage>
</organism>
<evidence type="ECO:0000256" key="1">
    <source>
        <dbReference type="SAM" id="MobiDB-lite"/>
    </source>
</evidence>
<dbReference type="Gene3D" id="1.10.418.10">
    <property type="entry name" value="Calponin-like domain"/>
    <property type="match status" value="1"/>
</dbReference>
<feature type="compositionally biased region" description="Polar residues" evidence="1">
    <location>
        <begin position="269"/>
        <end position="278"/>
    </location>
</feature>
<accession>A0AA36D7C8</accession>
<feature type="compositionally biased region" description="Low complexity" evidence="1">
    <location>
        <begin position="487"/>
        <end position="503"/>
    </location>
</feature>
<dbReference type="AlphaFoldDB" id="A0AA36D7C8"/>
<dbReference type="PROSITE" id="PS51840">
    <property type="entry name" value="C2_NT"/>
    <property type="match status" value="1"/>
</dbReference>
<dbReference type="SMART" id="SM00033">
    <property type="entry name" value="CH"/>
    <property type="match status" value="1"/>
</dbReference>
<sequence>MSFIWKRIQRSNKTGTKFTFRVNLQELIVVGTQDWHPEFLSISLMHRRRIVVSKQRQWEPSYSKDEQCVLVWPDQAPEILEFTATLYKRPNDQHWDNKNWTIALDAIDKKGKRKCLGADTLNINLFAYPSYCRQGHMRLKFRPLVPQLQCATLMLVISSQKVEEGQEASSGASAAVEPKVPAAGEGEDLKAEIVTATVVTESVDGHGGEKDTGHVSMELSSSTTDSRPTWRAPAQSTPVDAIDPHAVSTEMFFKVDGGCRPVHVPSPVKATNQPSARQSFERSSTRASSRAPSLPPPAKEGLETVLQWAQRITRHYPGVNLSDFTKSWRSGQALCAIIHAHRSDLLPYEELSFNDTLLNYKENIQHALVAANVLGVSDIPDESYFLTPDSVTIRHFVEKLRHIFEGGSDEPQPAAGSDYRLSQMFPISDSEKKVLDELKLMQEIIMRKDSFPDMDQKTYFSDYPSTSNANDAYNHTGGLQNGHHGESGSSLASSSVRARAASPSRKEELRMKARQMLNNPSSALGTHPRDANPELHERAKAIISNAIQSTGNLMVRKNGALRHGSSSRSLTSEGSSADLRVVGTVPMGLTFRSFRQQDPSPVLHRKDYGSPHVSAMSLSSAQAMVISTSDLGESSPPLQNSAEMSTPTRAKLKSKWELDVADPVRTAKEMAAINEEMRILDAQADQVRQKMQEPEMGDEEECQLMETLQFCHIEKDRLVGRQEYYNNIENIRLAEAECSELQQLINDDSMMNGEMASDLVQRLLLAMDRRKELTMKVVDAEEQIEERAEMLRGDATRNSSTLIRHQTPGSASSQRGTPQYKSMRERASQWFTSKD</sequence>
<keyword evidence="5" id="KW-1185">Reference proteome</keyword>
<dbReference type="EMBL" id="CATQJA010002664">
    <property type="protein sequence ID" value="CAJ0582195.1"/>
    <property type="molecule type" value="Genomic_DNA"/>
</dbReference>
<dbReference type="InterPro" id="IPR050540">
    <property type="entry name" value="F-actin_Monoox_Mical"/>
</dbReference>
<feature type="region of interest" description="Disordered" evidence="1">
    <location>
        <begin position="265"/>
        <end position="299"/>
    </location>
</feature>
<evidence type="ECO:0000259" key="3">
    <source>
        <dbReference type="PROSITE" id="PS51840"/>
    </source>
</evidence>
<feature type="region of interest" description="Disordered" evidence="1">
    <location>
        <begin position="791"/>
        <end position="835"/>
    </location>
</feature>
<comment type="caution">
    <text evidence="4">The sequence shown here is derived from an EMBL/GenBank/DDBJ whole genome shotgun (WGS) entry which is preliminary data.</text>
</comment>
<feature type="compositionally biased region" description="Basic and acidic residues" evidence="1">
    <location>
        <begin position="822"/>
        <end position="835"/>
    </location>
</feature>
<feature type="non-terminal residue" evidence="4">
    <location>
        <position position="1"/>
    </location>
</feature>
<dbReference type="InterPro" id="IPR001715">
    <property type="entry name" value="CH_dom"/>
</dbReference>
<name>A0AA36D7C8_9BILA</name>
<feature type="compositionally biased region" description="Polar residues" evidence="1">
    <location>
        <begin position="218"/>
        <end position="227"/>
    </location>
</feature>
<feature type="compositionally biased region" description="Polar residues" evidence="1">
    <location>
        <begin position="630"/>
        <end position="648"/>
    </location>
</feature>
<feature type="region of interest" description="Disordered" evidence="1">
    <location>
        <begin position="203"/>
        <end position="237"/>
    </location>
</feature>
<gene>
    <name evidence="4" type="ORF">MSPICULIGERA_LOCUS20336</name>
</gene>
<protein>
    <submittedName>
        <fullName evidence="4">Uncharacterized protein</fullName>
    </submittedName>
</protein>
<dbReference type="PANTHER" id="PTHR23167:SF46">
    <property type="entry name" value="EPS15 HOMOLOGY DOMAIN CONTAINING PROTEIN-BINDING PROTEIN 1, ISOFORM F"/>
    <property type="match status" value="1"/>
</dbReference>
<evidence type="ECO:0000313" key="5">
    <source>
        <dbReference type="Proteomes" id="UP001177023"/>
    </source>
</evidence>
<dbReference type="Proteomes" id="UP001177023">
    <property type="component" value="Unassembled WGS sequence"/>
</dbReference>
<feature type="domain" description="C2 NT-type" evidence="3">
    <location>
        <begin position="8"/>
        <end position="161"/>
    </location>
</feature>
<proteinExistence type="predicted"/>
<evidence type="ECO:0000259" key="2">
    <source>
        <dbReference type="PROSITE" id="PS50021"/>
    </source>
</evidence>